<evidence type="ECO:0000256" key="1">
    <source>
        <dbReference type="SAM" id="MobiDB-lite"/>
    </source>
</evidence>
<sequence length="154" mass="16240">MPQPGDGLENASSKDRTSASYAPVRKGGAVSLQLPLTGQQTSLAVYRDVASQARTQGVADPKAWLRSDPKLPVLSRSRSPRASSPLNLTNRSYSGIFFIPVNLTNLTYALLTSAHLLTSACPTGGCLSPHYLAPHPSPATSGDLRGGGWGRVQQ</sequence>
<feature type="region of interest" description="Disordered" evidence="1">
    <location>
        <begin position="1"/>
        <end position="22"/>
    </location>
</feature>
<gene>
    <name evidence="2" type="ORF">O3P69_017589</name>
</gene>
<organism evidence="2 3">
    <name type="scientific">Scylla paramamosain</name>
    <name type="common">Mud crab</name>
    <dbReference type="NCBI Taxonomy" id="85552"/>
    <lineage>
        <taxon>Eukaryota</taxon>
        <taxon>Metazoa</taxon>
        <taxon>Ecdysozoa</taxon>
        <taxon>Arthropoda</taxon>
        <taxon>Crustacea</taxon>
        <taxon>Multicrustacea</taxon>
        <taxon>Malacostraca</taxon>
        <taxon>Eumalacostraca</taxon>
        <taxon>Eucarida</taxon>
        <taxon>Decapoda</taxon>
        <taxon>Pleocyemata</taxon>
        <taxon>Brachyura</taxon>
        <taxon>Eubrachyura</taxon>
        <taxon>Portunoidea</taxon>
        <taxon>Portunidae</taxon>
        <taxon>Portuninae</taxon>
        <taxon>Scylla</taxon>
    </lineage>
</organism>
<feature type="compositionally biased region" description="Low complexity" evidence="1">
    <location>
        <begin position="71"/>
        <end position="85"/>
    </location>
</feature>
<comment type="caution">
    <text evidence="2">The sequence shown here is derived from an EMBL/GenBank/DDBJ whole genome shotgun (WGS) entry which is preliminary data.</text>
</comment>
<name>A0AAW0TXN4_SCYPA</name>
<dbReference type="Proteomes" id="UP001487740">
    <property type="component" value="Unassembled WGS sequence"/>
</dbReference>
<keyword evidence="3" id="KW-1185">Reference proteome</keyword>
<accession>A0AAW0TXN4</accession>
<proteinExistence type="predicted"/>
<dbReference type="EMBL" id="JARAKH010000023">
    <property type="protein sequence ID" value="KAK8392064.1"/>
    <property type="molecule type" value="Genomic_DNA"/>
</dbReference>
<dbReference type="AlphaFoldDB" id="A0AAW0TXN4"/>
<feature type="region of interest" description="Disordered" evidence="1">
    <location>
        <begin position="54"/>
        <end position="85"/>
    </location>
</feature>
<evidence type="ECO:0000313" key="3">
    <source>
        <dbReference type="Proteomes" id="UP001487740"/>
    </source>
</evidence>
<protein>
    <submittedName>
        <fullName evidence="2">Uncharacterized protein</fullName>
    </submittedName>
</protein>
<reference evidence="2 3" key="1">
    <citation type="submission" date="2023-03" db="EMBL/GenBank/DDBJ databases">
        <title>High-quality genome of Scylla paramamosain provides insights in environmental adaptation.</title>
        <authorList>
            <person name="Zhang L."/>
        </authorList>
    </citation>
    <scope>NUCLEOTIDE SEQUENCE [LARGE SCALE GENOMIC DNA]</scope>
    <source>
        <strain evidence="2">LZ_2023a</strain>
        <tissue evidence="2">Muscle</tissue>
    </source>
</reference>
<evidence type="ECO:0000313" key="2">
    <source>
        <dbReference type="EMBL" id="KAK8392064.1"/>
    </source>
</evidence>